<keyword evidence="4 6" id="KW-0238">DNA-binding</keyword>
<dbReference type="Pfam" id="PF00589">
    <property type="entry name" value="Phage_integrase"/>
    <property type="match status" value="1"/>
</dbReference>
<dbReference type="OrthoDB" id="9769726at2"/>
<dbReference type="RefSeq" id="WP_161822352.1">
    <property type="nucleotide sequence ID" value="NZ_LSRS01000004.1"/>
</dbReference>
<dbReference type="InterPro" id="IPR010998">
    <property type="entry name" value="Integrase_recombinase_N"/>
</dbReference>
<accession>A0A9D2WNS1</accession>
<proteinExistence type="inferred from homology"/>
<dbReference type="Gene3D" id="1.10.150.130">
    <property type="match status" value="1"/>
</dbReference>
<dbReference type="InterPro" id="IPR002104">
    <property type="entry name" value="Integrase_catalytic"/>
</dbReference>
<dbReference type="CDD" id="cd01189">
    <property type="entry name" value="INT_ICEBs1_C_like"/>
    <property type="match status" value="1"/>
</dbReference>
<keyword evidence="3" id="KW-0229">DNA integration</keyword>
<keyword evidence="10" id="KW-1185">Reference proteome</keyword>
<dbReference type="InterPro" id="IPR004107">
    <property type="entry name" value="Integrase_SAM-like_N"/>
</dbReference>
<sequence>MRGWIEKRGNSYRINIDTGTRDAGGNRKLIRKTLKGVGSREADAELTKMLHELNTGLYIEPTKLSFSDYLDKWLPSHTREKLSPMSADRYQREIDNRIKPILGHILLEKITPVHIQAFVDEIIRAGRLKEDKPLSTEMITYDLKIVKTALKKAVQWGLIPRNPADSIAAPRATKKHKQEMHILTEDQIKKTLATLKQGKDHQKYVLILLLVSTGLRIGEALALEWSDIDFDDAVISVNKTVQRIKKEIIVKPPKTETSIRKVTIDDHLVATLKRHKVRQSERRLLLANKWKGTTNKVFTGPIGGLTVPSTIEGWWIKFRPEVGLDNVRLHDLRHTHATHLLASGQVDIKTISARLGHKNASMTLNTYSHVLPAKERGAATVMAHLWT</sequence>
<dbReference type="AlphaFoldDB" id="A0A9D2WNS1"/>
<evidence type="ECO:0000256" key="2">
    <source>
        <dbReference type="ARBA" id="ARBA00008857"/>
    </source>
</evidence>
<comment type="similarity">
    <text evidence="2">Belongs to the 'phage' integrase family.</text>
</comment>
<dbReference type="GO" id="GO:0006310">
    <property type="term" value="P:DNA recombination"/>
    <property type="evidence" value="ECO:0007669"/>
    <property type="project" value="UniProtKB-KW"/>
</dbReference>
<dbReference type="InterPro" id="IPR044068">
    <property type="entry name" value="CB"/>
</dbReference>
<dbReference type="InterPro" id="IPR013762">
    <property type="entry name" value="Integrase-like_cat_sf"/>
</dbReference>
<comment type="caution">
    <text evidence="9">The sequence shown here is derived from an EMBL/GenBank/DDBJ whole genome shotgun (WGS) entry which is preliminary data.</text>
</comment>
<dbReference type="PROSITE" id="PS51898">
    <property type="entry name" value="TYR_RECOMBINASE"/>
    <property type="match status" value="1"/>
</dbReference>
<name>A0A9D2WNS1_9FIRM</name>
<dbReference type="EMBL" id="LSRS01000004">
    <property type="protein sequence ID" value="KAF1084857.1"/>
    <property type="molecule type" value="Genomic_DNA"/>
</dbReference>
<evidence type="ECO:0000256" key="1">
    <source>
        <dbReference type="ARBA" id="ARBA00003283"/>
    </source>
</evidence>
<evidence type="ECO:0000256" key="5">
    <source>
        <dbReference type="ARBA" id="ARBA00023172"/>
    </source>
</evidence>
<dbReference type="Proteomes" id="UP000798488">
    <property type="component" value="Unassembled WGS sequence"/>
</dbReference>
<dbReference type="InterPro" id="IPR011010">
    <property type="entry name" value="DNA_brk_join_enz"/>
</dbReference>
<evidence type="ECO:0000259" key="8">
    <source>
        <dbReference type="PROSITE" id="PS51900"/>
    </source>
</evidence>
<evidence type="ECO:0000256" key="6">
    <source>
        <dbReference type="PROSITE-ProRule" id="PRU01248"/>
    </source>
</evidence>
<evidence type="ECO:0000313" key="9">
    <source>
        <dbReference type="EMBL" id="KAF1084857.1"/>
    </source>
</evidence>
<evidence type="ECO:0000256" key="3">
    <source>
        <dbReference type="ARBA" id="ARBA00022908"/>
    </source>
</evidence>
<dbReference type="Gene3D" id="1.10.443.10">
    <property type="entry name" value="Intergrase catalytic core"/>
    <property type="match status" value="1"/>
</dbReference>
<dbReference type="GO" id="GO:0015074">
    <property type="term" value="P:DNA integration"/>
    <property type="evidence" value="ECO:0007669"/>
    <property type="project" value="UniProtKB-KW"/>
</dbReference>
<gene>
    <name evidence="9" type="ORF">SPSYN_02027</name>
</gene>
<feature type="domain" description="Core-binding (CB)" evidence="8">
    <location>
        <begin position="64"/>
        <end position="154"/>
    </location>
</feature>
<evidence type="ECO:0000313" key="10">
    <source>
        <dbReference type="Proteomes" id="UP000798488"/>
    </source>
</evidence>
<dbReference type="PROSITE" id="PS51900">
    <property type="entry name" value="CB"/>
    <property type="match status" value="1"/>
</dbReference>
<reference evidence="9" key="1">
    <citation type="submission" date="2016-02" db="EMBL/GenBank/DDBJ databases">
        <title>Draft Genome Sequence of Sporotomaculum syntrophicum Strain FB, a Syntrophic Benzoate Degrader.</title>
        <authorList>
            <person name="Nobu M.K."/>
            <person name="Narihiro T."/>
            <person name="Qiu Y.-L."/>
            <person name="Ohashi A."/>
            <person name="Liu W.-T."/>
            <person name="Yuji S."/>
        </authorList>
    </citation>
    <scope>NUCLEOTIDE SEQUENCE</scope>
    <source>
        <strain evidence="9">FB</strain>
    </source>
</reference>
<comment type="function">
    <text evidence="1">Site-specific tyrosine recombinase, which acts by catalyzing the cutting and rejoining of the recombining DNA molecules.</text>
</comment>
<organism evidence="9 10">
    <name type="scientific">Sporotomaculum syntrophicum</name>
    <dbReference type="NCBI Taxonomy" id="182264"/>
    <lineage>
        <taxon>Bacteria</taxon>
        <taxon>Bacillati</taxon>
        <taxon>Bacillota</taxon>
        <taxon>Clostridia</taxon>
        <taxon>Eubacteriales</taxon>
        <taxon>Desulfallaceae</taxon>
        <taxon>Sporotomaculum</taxon>
    </lineage>
</organism>
<feature type="domain" description="Tyr recombinase" evidence="7">
    <location>
        <begin position="178"/>
        <end position="382"/>
    </location>
</feature>
<keyword evidence="5" id="KW-0233">DNA recombination</keyword>
<evidence type="ECO:0000256" key="4">
    <source>
        <dbReference type="ARBA" id="ARBA00023125"/>
    </source>
</evidence>
<dbReference type="InterPro" id="IPR050090">
    <property type="entry name" value="Tyrosine_recombinase_XerCD"/>
</dbReference>
<protein>
    <submittedName>
        <fullName evidence="9">Transposase</fullName>
    </submittedName>
</protein>
<evidence type="ECO:0000259" key="7">
    <source>
        <dbReference type="PROSITE" id="PS51898"/>
    </source>
</evidence>
<dbReference type="SUPFAM" id="SSF56349">
    <property type="entry name" value="DNA breaking-rejoining enzymes"/>
    <property type="match status" value="1"/>
</dbReference>
<dbReference type="PANTHER" id="PTHR30349:SF64">
    <property type="entry name" value="PROPHAGE INTEGRASE INTD-RELATED"/>
    <property type="match status" value="1"/>
</dbReference>
<dbReference type="PANTHER" id="PTHR30349">
    <property type="entry name" value="PHAGE INTEGRASE-RELATED"/>
    <property type="match status" value="1"/>
</dbReference>
<dbReference type="GO" id="GO:0003677">
    <property type="term" value="F:DNA binding"/>
    <property type="evidence" value="ECO:0007669"/>
    <property type="project" value="UniProtKB-UniRule"/>
</dbReference>
<dbReference type="Pfam" id="PF14659">
    <property type="entry name" value="Phage_int_SAM_3"/>
    <property type="match status" value="1"/>
</dbReference>